<evidence type="ECO:0000313" key="1">
    <source>
        <dbReference type="EMBL" id="MBU5491463.1"/>
    </source>
</evidence>
<sequence>MDELKQARIRAAAQQLMDGHDALVDLLPAKKTKKTSEEDAILGDALDSLEEAISCLSELLDEEA</sequence>
<dbReference type="EMBL" id="JAHLQI010000009">
    <property type="protein sequence ID" value="MBU5491463.1"/>
    <property type="molecule type" value="Genomic_DNA"/>
</dbReference>
<gene>
    <name evidence="1" type="ORF">KQI75_12710</name>
</gene>
<keyword evidence="2" id="KW-1185">Reference proteome</keyword>
<dbReference type="Proteomes" id="UP000783588">
    <property type="component" value="Unassembled WGS sequence"/>
</dbReference>
<proteinExistence type="predicted"/>
<evidence type="ECO:0000313" key="2">
    <source>
        <dbReference type="Proteomes" id="UP000783588"/>
    </source>
</evidence>
<organism evidence="1 2">
    <name type="scientific">Butyricicoccus intestinisimiae</name>
    <dbReference type="NCBI Taxonomy" id="2841509"/>
    <lineage>
        <taxon>Bacteria</taxon>
        <taxon>Bacillati</taxon>
        <taxon>Bacillota</taxon>
        <taxon>Clostridia</taxon>
        <taxon>Eubacteriales</taxon>
        <taxon>Butyricicoccaceae</taxon>
        <taxon>Butyricicoccus</taxon>
    </lineage>
</organism>
<comment type="caution">
    <text evidence="1">The sequence shown here is derived from an EMBL/GenBank/DDBJ whole genome shotgun (WGS) entry which is preliminary data.</text>
</comment>
<dbReference type="RefSeq" id="WP_216471206.1">
    <property type="nucleotide sequence ID" value="NZ_JAHLQI010000009.1"/>
</dbReference>
<protein>
    <submittedName>
        <fullName evidence="1">Uncharacterized protein</fullName>
    </submittedName>
</protein>
<name>A0ABS6EUT7_9FIRM</name>
<accession>A0ABS6EUT7</accession>
<reference evidence="1 2" key="1">
    <citation type="submission" date="2021-06" db="EMBL/GenBank/DDBJ databases">
        <authorList>
            <person name="Sun Q."/>
            <person name="Li D."/>
        </authorList>
    </citation>
    <scope>NUCLEOTIDE SEQUENCE [LARGE SCALE GENOMIC DNA]</scope>
    <source>
        <strain evidence="1 2">MSJd-7</strain>
    </source>
</reference>